<dbReference type="EMBL" id="ML976275">
    <property type="protein sequence ID" value="KAF1935402.1"/>
    <property type="molecule type" value="Genomic_DNA"/>
</dbReference>
<proteinExistence type="predicted"/>
<evidence type="ECO:0000256" key="1">
    <source>
        <dbReference type="SAM" id="Phobius"/>
    </source>
</evidence>
<protein>
    <submittedName>
        <fullName evidence="2">Uncharacterized protein</fullName>
    </submittedName>
</protein>
<dbReference type="PANTHER" id="PTHR37544:SF3">
    <property type="entry name" value="SPRAY"/>
    <property type="match status" value="1"/>
</dbReference>
<name>A0A6A5S5P1_9PLEO</name>
<dbReference type="Proteomes" id="UP000800038">
    <property type="component" value="Unassembled WGS sequence"/>
</dbReference>
<keyword evidence="3" id="KW-1185">Reference proteome</keyword>
<sequence length="1294" mass="143370">MSPLQTDSRLASTEGPISGLVRSLTSTLARRKQATGSNQPSWKPSAFRLVTLVTATLTAWAFISALQVLLVRSQKDGGIIFATTADDIALGQSFSYLYLPTIIALVFSVFWNWMDLQIKRVEPYYQLSKPDGAWGKDSLLLSYPFDFLPFVPLSAFRNRHWAVFWASTSVVFVTWGVVPLQAGIFATETISRTSPVVFSQSTNFMSATEQTANITGRYIHSTHGIIWLNETLPPYMTRDYVLAPFRPQESGTDVAASSTWSSDTMLYSLDMRCEVPTLKVEDTQAFSGFDYKPTTVRKAKYMSSNDCGFPTDYYESFGNETIGPNPSFQNQSVYDSKEFGSIYIGYYRTDFADFYLEDLCPKTSNHTFMALYTRNKKSADDPPQNVTRLYCTPFYYQQKVTATVDASTRRPLNVTARSDKQPLPAEKWNATFFEYQMNSGKNNEQTRDTLPIKNWPDQLETVSTLPLSLGAQGTILGDMAGFTVGASNHSLEELLDPEALRAAYEATYRLIFARSMVEIMDQSFANTTTTTGNMKIVMAAVVVVPVFTYVVQGLLGFISFCSIALMVISLRRKWSLHSDPATIASVMALVSDNPALLQDFAKLERASMEEFEATLKDKKFQLEYNERGNVIAEADNFDPLDHHAHGVVRTDSDESQIANPIRPREFRSFMVLPFVSLLVALAIVLGVLLLKSRPYGIARPSNNAIVRQLVENYIPTALATLIEPVWILINRLLCMLQPLDELRGGNATALKSINADYSSLPPQLVMFKALRSSHFKLAAVCLMALLANVLAVAFSGMFEERAVTVSLRTSLVPPYVAKFVSINGTVGPNMHTQQRLTMKSSGAYTGGLGTNQFLVAESNYTAGTSLPAWTDSQFMYIPFADEEQLRAKGADDLQARTTAIGANLECQQIRAQDWTASWFNDMVGDSLSNISVTMDGTTCERKKILTSVGPSDVGESNEICQTGKVAMEFVGLLNARQNASLAEQNFCAQLAVIGYIRDSDVCSRNVTTNFDEEGAVFFGCRSKLIAGEANVVVGSDGRVQNISQIDVTSDLSPTFLDQHFSNDASNLLQQGNNYLLPEFTIPKWHNDSFAGDFMNYFMNKQGNSSQRLDPKLPLPSLDEVTRTLYPVYSKLFAIWLGINKVKLLVPRNEGSTLATDGLANERQTRIFLSTPLFVIAEAILGIYTIVAMCIYLWRPGRFLPRMPTSIGAIIALFAASQAVRDMRGTSLLTTKERRKHLKDLRGTYGYGTFVGADGKLHEGIEKEPLVDAVSVPGVIEKVQTGFSSKSSVFKRGRG</sequence>
<feature type="transmembrane region" description="Helical" evidence="1">
    <location>
        <begin position="49"/>
        <end position="70"/>
    </location>
</feature>
<gene>
    <name evidence="2" type="ORF">EJ02DRAFT_428471</name>
</gene>
<keyword evidence="1" id="KW-0472">Membrane</keyword>
<feature type="transmembrane region" description="Helical" evidence="1">
    <location>
        <begin position="96"/>
        <end position="114"/>
    </location>
</feature>
<keyword evidence="1" id="KW-1133">Transmembrane helix</keyword>
<keyword evidence="1" id="KW-0812">Transmembrane</keyword>
<feature type="transmembrane region" description="Helical" evidence="1">
    <location>
        <begin position="777"/>
        <end position="798"/>
    </location>
</feature>
<accession>A0A6A5S5P1</accession>
<organism evidence="2 3">
    <name type="scientific">Clathrospora elynae</name>
    <dbReference type="NCBI Taxonomy" id="706981"/>
    <lineage>
        <taxon>Eukaryota</taxon>
        <taxon>Fungi</taxon>
        <taxon>Dikarya</taxon>
        <taxon>Ascomycota</taxon>
        <taxon>Pezizomycotina</taxon>
        <taxon>Dothideomycetes</taxon>
        <taxon>Pleosporomycetidae</taxon>
        <taxon>Pleosporales</taxon>
        <taxon>Diademaceae</taxon>
        <taxon>Clathrospora</taxon>
    </lineage>
</organism>
<dbReference type="InterPro" id="IPR021840">
    <property type="entry name" value="DUF3433"/>
</dbReference>
<dbReference type="OrthoDB" id="3248909at2759"/>
<evidence type="ECO:0000313" key="2">
    <source>
        <dbReference type="EMBL" id="KAF1935402.1"/>
    </source>
</evidence>
<feature type="transmembrane region" description="Helical" evidence="1">
    <location>
        <begin position="536"/>
        <end position="568"/>
    </location>
</feature>
<feature type="transmembrane region" description="Helical" evidence="1">
    <location>
        <begin position="162"/>
        <end position="186"/>
    </location>
</feature>
<dbReference type="PANTHER" id="PTHR37544">
    <property type="entry name" value="SPRAY-RELATED"/>
    <property type="match status" value="1"/>
</dbReference>
<feature type="transmembrane region" description="Helical" evidence="1">
    <location>
        <begin position="669"/>
        <end position="690"/>
    </location>
</feature>
<reference evidence="2" key="1">
    <citation type="journal article" date="2020" name="Stud. Mycol.">
        <title>101 Dothideomycetes genomes: a test case for predicting lifestyles and emergence of pathogens.</title>
        <authorList>
            <person name="Haridas S."/>
            <person name="Albert R."/>
            <person name="Binder M."/>
            <person name="Bloem J."/>
            <person name="Labutti K."/>
            <person name="Salamov A."/>
            <person name="Andreopoulos B."/>
            <person name="Baker S."/>
            <person name="Barry K."/>
            <person name="Bills G."/>
            <person name="Bluhm B."/>
            <person name="Cannon C."/>
            <person name="Castanera R."/>
            <person name="Culley D."/>
            <person name="Daum C."/>
            <person name="Ezra D."/>
            <person name="Gonzalez J."/>
            <person name="Henrissat B."/>
            <person name="Kuo A."/>
            <person name="Liang C."/>
            <person name="Lipzen A."/>
            <person name="Lutzoni F."/>
            <person name="Magnuson J."/>
            <person name="Mondo S."/>
            <person name="Nolan M."/>
            <person name="Ohm R."/>
            <person name="Pangilinan J."/>
            <person name="Park H.-J."/>
            <person name="Ramirez L."/>
            <person name="Alfaro M."/>
            <person name="Sun H."/>
            <person name="Tritt A."/>
            <person name="Yoshinaga Y."/>
            <person name="Zwiers L.-H."/>
            <person name="Turgeon B."/>
            <person name="Goodwin S."/>
            <person name="Spatafora J."/>
            <person name="Crous P."/>
            <person name="Grigoriev I."/>
        </authorList>
    </citation>
    <scope>NUCLEOTIDE SEQUENCE</scope>
    <source>
        <strain evidence="2">CBS 161.51</strain>
    </source>
</reference>
<feature type="transmembrane region" description="Helical" evidence="1">
    <location>
        <begin position="1172"/>
        <end position="1193"/>
    </location>
</feature>
<dbReference type="Pfam" id="PF11915">
    <property type="entry name" value="DUF3433"/>
    <property type="match status" value="2"/>
</dbReference>
<evidence type="ECO:0000313" key="3">
    <source>
        <dbReference type="Proteomes" id="UP000800038"/>
    </source>
</evidence>